<evidence type="ECO:0000256" key="1">
    <source>
        <dbReference type="SAM" id="Coils"/>
    </source>
</evidence>
<evidence type="ECO:0008006" key="5">
    <source>
        <dbReference type="Google" id="ProtNLM"/>
    </source>
</evidence>
<dbReference type="InterPro" id="IPR025580">
    <property type="entry name" value="Gp46"/>
</dbReference>
<feature type="compositionally biased region" description="Basic and acidic residues" evidence="2">
    <location>
        <begin position="17"/>
        <end position="49"/>
    </location>
</feature>
<gene>
    <name evidence="3" type="ORF">BS638_06040</name>
</gene>
<evidence type="ECO:0000313" key="4">
    <source>
        <dbReference type="Proteomes" id="UP000190256"/>
    </source>
</evidence>
<dbReference type="Proteomes" id="UP000190256">
    <property type="component" value="Unassembled WGS sequence"/>
</dbReference>
<organism evidence="3 4">
    <name type="scientific">Clostridium tepidum</name>
    <dbReference type="NCBI Taxonomy" id="1962263"/>
    <lineage>
        <taxon>Bacteria</taxon>
        <taxon>Bacillati</taxon>
        <taxon>Bacillota</taxon>
        <taxon>Clostridia</taxon>
        <taxon>Eubacteriales</taxon>
        <taxon>Clostridiaceae</taxon>
        <taxon>Clostridium</taxon>
    </lineage>
</organism>
<keyword evidence="1" id="KW-0175">Coiled coil</keyword>
<feature type="region of interest" description="Disordered" evidence="2">
    <location>
        <begin position="1"/>
        <end position="49"/>
    </location>
</feature>
<dbReference type="EMBL" id="MRAE01000011">
    <property type="protein sequence ID" value="OOO67090.1"/>
    <property type="molecule type" value="Genomic_DNA"/>
</dbReference>
<feature type="coiled-coil region" evidence="1">
    <location>
        <begin position="49"/>
        <end position="105"/>
    </location>
</feature>
<dbReference type="Pfam" id="PF14265">
    <property type="entry name" value="DUF4355"/>
    <property type="match status" value="1"/>
</dbReference>
<proteinExistence type="predicted"/>
<feature type="compositionally biased region" description="Low complexity" evidence="2">
    <location>
        <begin position="1"/>
        <end position="14"/>
    </location>
</feature>
<dbReference type="AlphaFoldDB" id="A0A1S9I9S3"/>
<name>A0A1S9I9S3_9CLOT</name>
<sequence>MENLENNQTETTTEVSTKQEHEVATKEDVKTFTEEEVNKKIQSAEDRVRTEYSKKIKQMEEELKELRPKEKSQEQLDMEARIKALEQKEKEVQAKELQLKVSKTLSDNGLPSQLSKYINLQGVEDVESYLGEVKNVLTEHINNTALNNSFKPSNHNSNKEKISKEDFNKMSYMERMNIYKENKELYNKLSK</sequence>
<reference evidence="3 4" key="1">
    <citation type="submission" date="2016-12" db="EMBL/GenBank/DDBJ databases">
        <title>Clostridium tepidum sp. nov., a close relative of Clostridium sporogenes and Clostridium botulinum Group I.</title>
        <authorList>
            <person name="Dobritsa A.P."/>
            <person name="Kutumbaka K.K."/>
            <person name="Werner K."/>
            <person name="Wiedmann M."/>
            <person name="Asmus A."/>
            <person name="Samadpour M."/>
        </authorList>
    </citation>
    <scope>NUCLEOTIDE SEQUENCE [LARGE SCALE GENOMIC DNA]</scope>
    <source>
        <strain evidence="3 4">IEH 97212</strain>
    </source>
</reference>
<evidence type="ECO:0000313" key="3">
    <source>
        <dbReference type="EMBL" id="OOO67090.1"/>
    </source>
</evidence>
<dbReference type="RefSeq" id="WP_078054537.1">
    <property type="nucleotide sequence ID" value="NZ_MRAE01000011.1"/>
</dbReference>
<protein>
    <recommendedName>
        <fullName evidence="5">DUF4355 domain-containing protein</fullName>
    </recommendedName>
</protein>
<comment type="caution">
    <text evidence="3">The sequence shown here is derived from an EMBL/GenBank/DDBJ whole genome shotgun (WGS) entry which is preliminary data.</text>
</comment>
<dbReference type="OrthoDB" id="1912910at2"/>
<accession>A0A1S9I9S3</accession>
<evidence type="ECO:0000256" key="2">
    <source>
        <dbReference type="SAM" id="MobiDB-lite"/>
    </source>
</evidence>